<feature type="repeat" description="ANK" evidence="3">
    <location>
        <begin position="154"/>
        <end position="186"/>
    </location>
</feature>
<organism evidence="5 6">
    <name type="scientific">Meganyctiphanes norvegica</name>
    <name type="common">Northern krill</name>
    <name type="synonym">Thysanopoda norvegica</name>
    <dbReference type="NCBI Taxonomy" id="48144"/>
    <lineage>
        <taxon>Eukaryota</taxon>
        <taxon>Metazoa</taxon>
        <taxon>Ecdysozoa</taxon>
        <taxon>Arthropoda</taxon>
        <taxon>Crustacea</taxon>
        <taxon>Multicrustacea</taxon>
        <taxon>Malacostraca</taxon>
        <taxon>Eumalacostraca</taxon>
        <taxon>Eucarida</taxon>
        <taxon>Euphausiacea</taxon>
        <taxon>Euphausiidae</taxon>
        <taxon>Meganyctiphanes</taxon>
    </lineage>
</organism>
<dbReference type="PRINTS" id="PR01415">
    <property type="entry name" value="ANKYRIN"/>
</dbReference>
<evidence type="ECO:0000256" key="1">
    <source>
        <dbReference type="ARBA" id="ARBA00022737"/>
    </source>
</evidence>
<comment type="caution">
    <text evidence="5">The sequence shown here is derived from an EMBL/GenBank/DDBJ whole genome shotgun (WGS) entry which is preliminary data.</text>
</comment>
<reference evidence="5 6" key="1">
    <citation type="submission" date="2024-05" db="EMBL/GenBank/DDBJ databases">
        <authorList>
            <person name="Wallberg A."/>
        </authorList>
    </citation>
    <scope>NUCLEOTIDE SEQUENCE [LARGE SCALE GENOMIC DNA]</scope>
</reference>
<gene>
    <name evidence="5" type="ORF">MNOR_LOCUS1258</name>
</gene>
<dbReference type="Gene3D" id="1.25.40.20">
    <property type="entry name" value="Ankyrin repeat-containing domain"/>
    <property type="match status" value="3"/>
</dbReference>
<evidence type="ECO:0000256" key="4">
    <source>
        <dbReference type="SAM" id="SignalP"/>
    </source>
</evidence>
<feature type="chain" id="PRO_5043517059" description="Ankyrin repeat domain-containing protein" evidence="4">
    <location>
        <begin position="19"/>
        <end position="242"/>
    </location>
</feature>
<dbReference type="SMART" id="SM00248">
    <property type="entry name" value="ANK"/>
    <property type="match status" value="4"/>
</dbReference>
<dbReference type="PROSITE" id="PS50297">
    <property type="entry name" value="ANK_REP_REGION"/>
    <property type="match status" value="3"/>
</dbReference>
<sequence length="242" mass="26072">MGNVTVACVAVLVGAALATANFDLWDGAKDGDLPKVKEALAAGSDPNWQNPDVKWGYTALHWAAANNHPAIVTELLGAGADKNIKNNDGSTPLWIASSRGSTDVITLLVSHDANVNMEDNYGTTAIMEATSRGHLSAVETLIAADADLTLTYNYGNTPLHYAAWKNEVDIAQVLLQAGADKTIQNNLGKTPGDYARQNRNPQLGEIIDNYVKNKFILITKLFVKKINGNKNLNVAKNKIEIY</sequence>
<feature type="repeat" description="ANK" evidence="3">
    <location>
        <begin position="121"/>
        <end position="153"/>
    </location>
</feature>
<dbReference type="Pfam" id="PF12796">
    <property type="entry name" value="Ank_2"/>
    <property type="match status" value="1"/>
</dbReference>
<evidence type="ECO:0008006" key="7">
    <source>
        <dbReference type="Google" id="ProtNLM"/>
    </source>
</evidence>
<evidence type="ECO:0000256" key="2">
    <source>
        <dbReference type="ARBA" id="ARBA00023043"/>
    </source>
</evidence>
<dbReference type="AlphaFoldDB" id="A0AAV2PN07"/>
<dbReference type="PROSITE" id="PS50088">
    <property type="entry name" value="ANK_REPEAT"/>
    <property type="match status" value="4"/>
</dbReference>
<proteinExistence type="predicted"/>
<keyword evidence="1" id="KW-0677">Repeat</keyword>
<protein>
    <recommendedName>
        <fullName evidence="7">Ankyrin repeat domain-containing protein</fullName>
    </recommendedName>
</protein>
<feature type="repeat" description="ANK" evidence="3">
    <location>
        <begin position="55"/>
        <end position="87"/>
    </location>
</feature>
<dbReference type="EMBL" id="CAXKWB010000330">
    <property type="protein sequence ID" value="CAL4060330.1"/>
    <property type="molecule type" value="Genomic_DNA"/>
</dbReference>
<dbReference type="Proteomes" id="UP001497623">
    <property type="component" value="Unassembled WGS sequence"/>
</dbReference>
<evidence type="ECO:0000256" key="3">
    <source>
        <dbReference type="PROSITE-ProRule" id="PRU00023"/>
    </source>
</evidence>
<dbReference type="InterPro" id="IPR036770">
    <property type="entry name" value="Ankyrin_rpt-contain_sf"/>
</dbReference>
<dbReference type="InterPro" id="IPR002110">
    <property type="entry name" value="Ankyrin_rpt"/>
</dbReference>
<keyword evidence="6" id="KW-1185">Reference proteome</keyword>
<keyword evidence="2 3" id="KW-0040">ANK repeat</keyword>
<feature type="repeat" description="ANK" evidence="3">
    <location>
        <begin position="88"/>
        <end position="120"/>
    </location>
</feature>
<accession>A0AAV2PN07</accession>
<evidence type="ECO:0000313" key="6">
    <source>
        <dbReference type="Proteomes" id="UP001497623"/>
    </source>
</evidence>
<dbReference type="SUPFAM" id="SSF48403">
    <property type="entry name" value="Ankyrin repeat"/>
    <property type="match status" value="1"/>
</dbReference>
<feature type="signal peptide" evidence="4">
    <location>
        <begin position="1"/>
        <end position="18"/>
    </location>
</feature>
<dbReference type="PANTHER" id="PTHR24171">
    <property type="entry name" value="ANKYRIN REPEAT DOMAIN-CONTAINING PROTEIN 39-RELATED"/>
    <property type="match status" value="1"/>
</dbReference>
<name>A0AAV2PN07_MEGNR</name>
<dbReference type="Pfam" id="PF00023">
    <property type="entry name" value="Ank"/>
    <property type="match status" value="1"/>
</dbReference>
<evidence type="ECO:0000313" key="5">
    <source>
        <dbReference type="EMBL" id="CAL4060330.1"/>
    </source>
</evidence>
<keyword evidence="4" id="KW-0732">Signal</keyword>